<evidence type="ECO:0000313" key="1">
    <source>
        <dbReference type="EMBL" id="TDS27002.1"/>
    </source>
</evidence>
<proteinExistence type="predicted"/>
<dbReference type="EMBL" id="SOAA01000030">
    <property type="protein sequence ID" value="TDS27002.1"/>
    <property type="molecule type" value="Genomic_DNA"/>
</dbReference>
<sequence length="228" mass="26295">MRGTVTIKEKKTIRSGAVTFLDVLGWKGIWKNNNSSEKDLFSLIKEIKYFSRGSDTDVKSISDTIVIFTPEGNMNSQEILEHHGYICMEAIKKSIKKEIPLRGATAYGEFSVKENIFVGPAIDEVAAWHELTSWIGVIMTPSAFFEIDSNLKLENWMIYSPPIKGKMKWDTYCVNWPSIWSNKANEHEKIRELKNNFKIMGPFLPEYADKYINTLKFFKKHLEKEGNN</sequence>
<name>A0A4R7E270_9FIRM</name>
<comment type="caution">
    <text evidence="1">The sequence shown here is derived from an EMBL/GenBank/DDBJ whole genome shotgun (WGS) entry which is preliminary data.</text>
</comment>
<organism evidence="1 2">
    <name type="scientific">Halanaerobium congolense</name>
    <dbReference type="NCBI Taxonomy" id="54121"/>
    <lineage>
        <taxon>Bacteria</taxon>
        <taxon>Bacillati</taxon>
        <taxon>Bacillota</taxon>
        <taxon>Clostridia</taxon>
        <taxon>Halanaerobiales</taxon>
        <taxon>Halanaerobiaceae</taxon>
        <taxon>Halanaerobium</taxon>
    </lineage>
</organism>
<evidence type="ECO:0008006" key="3">
    <source>
        <dbReference type="Google" id="ProtNLM"/>
    </source>
</evidence>
<protein>
    <recommendedName>
        <fullName evidence="3">Guanylate cyclase domain-containing protein</fullName>
    </recommendedName>
</protein>
<evidence type="ECO:0000313" key="2">
    <source>
        <dbReference type="Proteomes" id="UP000295758"/>
    </source>
</evidence>
<dbReference type="AlphaFoldDB" id="A0A4R7E270"/>
<reference evidence="1 2" key="1">
    <citation type="submission" date="2019-03" db="EMBL/GenBank/DDBJ databases">
        <title>Deep subsurface shale carbon reservoir microbial communities from Ohio and West Virginia, USA.</title>
        <authorList>
            <person name="Wrighton K."/>
        </authorList>
    </citation>
    <scope>NUCLEOTIDE SEQUENCE [LARGE SCALE GENOMIC DNA]</scope>
    <source>
        <strain evidence="1 2">UTICA-S4D12</strain>
    </source>
</reference>
<gene>
    <name evidence="1" type="ORF">BY453_13010</name>
</gene>
<dbReference type="Proteomes" id="UP000295758">
    <property type="component" value="Unassembled WGS sequence"/>
</dbReference>
<accession>A0A4R7E270</accession>